<evidence type="ECO:0000313" key="3">
    <source>
        <dbReference type="EMBL" id="NNV54493.1"/>
    </source>
</evidence>
<dbReference type="Pfam" id="PF13229">
    <property type="entry name" value="Beta_helix"/>
    <property type="match status" value="1"/>
</dbReference>
<keyword evidence="1" id="KW-0732">Signal</keyword>
<dbReference type="Gene3D" id="2.160.20.10">
    <property type="entry name" value="Single-stranded right-handed beta-helix, Pectin lyase-like"/>
    <property type="match status" value="2"/>
</dbReference>
<protein>
    <recommendedName>
        <fullName evidence="2">Right handed beta helix domain-containing protein</fullName>
    </recommendedName>
</protein>
<feature type="domain" description="Right handed beta helix" evidence="2">
    <location>
        <begin position="227"/>
        <end position="365"/>
    </location>
</feature>
<dbReference type="Proteomes" id="UP000598971">
    <property type="component" value="Unassembled WGS sequence"/>
</dbReference>
<keyword evidence="4" id="KW-1185">Reference proteome</keyword>
<dbReference type="PROSITE" id="PS51257">
    <property type="entry name" value="PROKAR_LIPOPROTEIN"/>
    <property type="match status" value="1"/>
</dbReference>
<dbReference type="InterPro" id="IPR011050">
    <property type="entry name" value="Pectin_lyase_fold/virulence"/>
</dbReference>
<evidence type="ECO:0000259" key="2">
    <source>
        <dbReference type="Pfam" id="PF13229"/>
    </source>
</evidence>
<reference evidence="3" key="1">
    <citation type="submission" date="2019-10" db="EMBL/GenBank/DDBJ databases">
        <title>Draft genome sequence of Panacibacter sp. KCS-6.</title>
        <authorList>
            <person name="Yim K.J."/>
        </authorList>
    </citation>
    <scope>NUCLEOTIDE SEQUENCE</scope>
    <source>
        <strain evidence="3">KCS-6</strain>
    </source>
</reference>
<evidence type="ECO:0000313" key="4">
    <source>
        <dbReference type="Proteomes" id="UP000598971"/>
    </source>
</evidence>
<dbReference type="EMBL" id="WHPF01000002">
    <property type="protein sequence ID" value="NNV54493.1"/>
    <property type="molecule type" value="Genomic_DNA"/>
</dbReference>
<dbReference type="InterPro" id="IPR012334">
    <property type="entry name" value="Pectin_lyas_fold"/>
</dbReference>
<sequence>MQKLLFTALLFFIIVSCYAGNNYFISAAGNDNNDGLTPQHSWRSLGKINSMQFTPGDTVLLEGGTVFNGEILLDSLDSGTPEKPVVISAYGNGHAIINAENATGFLGYNTSYIYLQHLEFRGSGVDFNNGAGIHFYSDKKDRQCEGIRVENCTVKGFKQEGVLFSCAEGEEVKGFNNVKISNCVASNNGQAGISSYGGQTLFHHTNFIISNCKAFNNRGIIGKTDNHSGNGIVMGGVANLLIEHCLAYENGADNRCTAGGPVGIWVWLCKNAIIQYCESHHNHAGLNKDGGGFDIDGGSSNCIIQYCYSHDNEGAGYLLAEYGALLPFTNNTIRFNVSVNDGRKNSYGGIAVWGAAKNYEVTNTFVYNNTVYCDDANLINGTPSGLYTMGHEFKKVVVANNIFASGGKALAMYIDDAIDTSQLYLVSNNYFFKSGQAFVKTSINALEPVVTWLSNQHGQESVAGLSKNVQLDPGFKIGKSNLYNKDQFITDIKSKLLKQGISLSAMYGVDMPVKDFLGKPIGPHNVFIGATH</sequence>
<dbReference type="SMART" id="SM00710">
    <property type="entry name" value="PbH1"/>
    <property type="match status" value="9"/>
</dbReference>
<dbReference type="InterPro" id="IPR006626">
    <property type="entry name" value="PbH1"/>
</dbReference>
<evidence type="ECO:0000256" key="1">
    <source>
        <dbReference type="SAM" id="SignalP"/>
    </source>
</evidence>
<gene>
    <name evidence="3" type="ORF">GD597_03405</name>
</gene>
<dbReference type="InterPro" id="IPR039448">
    <property type="entry name" value="Beta_helix"/>
</dbReference>
<accession>A0A8J8FAM6</accession>
<dbReference type="SUPFAM" id="SSF51126">
    <property type="entry name" value="Pectin lyase-like"/>
    <property type="match status" value="1"/>
</dbReference>
<feature type="chain" id="PRO_5035325754" description="Right handed beta helix domain-containing protein" evidence="1">
    <location>
        <begin position="20"/>
        <end position="532"/>
    </location>
</feature>
<dbReference type="RefSeq" id="WP_171606411.1">
    <property type="nucleotide sequence ID" value="NZ_WHPF01000002.1"/>
</dbReference>
<proteinExistence type="predicted"/>
<feature type="signal peptide" evidence="1">
    <location>
        <begin position="1"/>
        <end position="19"/>
    </location>
</feature>
<organism evidence="3 4">
    <name type="scientific">Limnovirga soli</name>
    <dbReference type="NCBI Taxonomy" id="2656915"/>
    <lineage>
        <taxon>Bacteria</taxon>
        <taxon>Pseudomonadati</taxon>
        <taxon>Bacteroidota</taxon>
        <taxon>Chitinophagia</taxon>
        <taxon>Chitinophagales</taxon>
        <taxon>Chitinophagaceae</taxon>
        <taxon>Limnovirga</taxon>
    </lineage>
</organism>
<name>A0A8J8FAM6_9BACT</name>
<comment type="caution">
    <text evidence="3">The sequence shown here is derived from an EMBL/GenBank/DDBJ whole genome shotgun (WGS) entry which is preliminary data.</text>
</comment>
<dbReference type="AlphaFoldDB" id="A0A8J8FAM6"/>